<dbReference type="Proteomes" id="UP000013966">
    <property type="component" value="Chromosome 1"/>
</dbReference>
<dbReference type="STRING" id="758793.BRPE64_ACDS14430"/>
<dbReference type="AlphaFoldDB" id="R4WYC5"/>
<evidence type="ECO:0000313" key="2">
    <source>
        <dbReference type="Proteomes" id="UP000013966"/>
    </source>
</evidence>
<sequence>MRCRLPGPWLSPEFTASIALQKAIFPIDAARFAPNRSVGNPAVRVSAESRRYFGRLLIELAITARLSAIFFT</sequence>
<accession>R4WYC5</accession>
<gene>
    <name evidence="1" type="ORF">BRPE64_ACDS14430</name>
</gene>
<name>R4WYC5_9BURK</name>
<dbReference type="KEGG" id="buo:BRPE64_ACDS14430"/>
<protein>
    <submittedName>
        <fullName evidence="1">Uncharacterized protein</fullName>
    </submittedName>
</protein>
<reference evidence="1 2" key="2">
    <citation type="journal article" date="2018" name="Int. J. Syst. Evol. Microbiol.">
        <title>Burkholderia insecticola sp. nov., a gut symbiotic bacterium of the bean bug Riptortus pedestris.</title>
        <authorList>
            <person name="Takeshita K."/>
            <person name="Tamaki H."/>
            <person name="Ohbayashi T."/>
            <person name="Meng X.-Y."/>
            <person name="Sone T."/>
            <person name="Mitani Y."/>
            <person name="Peeters C."/>
            <person name="Kikuchi Y."/>
            <person name="Vandamme P."/>
        </authorList>
    </citation>
    <scope>NUCLEOTIDE SEQUENCE [LARGE SCALE GENOMIC DNA]</scope>
    <source>
        <strain evidence="1">RPE64</strain>
    </source>
</reference>
<dbReference type="EMBL" id="AP013058">
    <property type="protein sequence ID" value="BAN23197.1"/>
    <property type="molecule type" value="Genomic_DNA"/>
</dbReference>
<reference evidence="1 2" key="1">
    <citation type="journal article" date="2013" name="Genome Announc.">
        <title>Complete Genome Sequence of Burkholderia sp. Strain RPE64, Bacterial Symbiont of the Bean Bug Riptortus pedestris.</title>
        <authorList>
            <person name="Shibata T.F."/>
            <person name="Maeda T."/>
            <person name="Nikoh N."/>
            <person name="Yamaguchi K."/>
            <person name="Oshima K."/>
            <person name="Hattori M."/>
            <person name="Nishiyama T."/>
            <person name="Hasebe M."/>
            <person name="Fukatsu T."/>
            <person name="Kikuchi Y."/>
            <person name="Shigenobu S."/>
        </authorList>
    </citation>
    <scope>NUCLEOTIDE SEQUENCE [LARGE SCALE GENOMIC DNA]</scope>
</reference>
<dbReference type="HOGENOM" id="CLU_2714589_0_0_4"/>
<evidence type="ECO:0000313" key="1">
    <source>
        <dbReference type="EMBL" id="BAN23197.1"/>
    </source>
</evidence>
<proteinExistence type="predicted"/>
<keyword evidence="2" id="KW-1185">Reference proteome</keyword>
<organism evidence="1 2">
    <name type="scientific">Caballeronia insecticola</name>
    <dbReference type="NCBI Taxonomy" id="758793"/>
    <lineage>
        <taxon>Bacteria</taxon>
        <taxon>Pseudomonadati</taxon>
        <taxon>Pseudomonadota</taxon>
        <taxon>Betaproteobacteria</taxon>
        <taxon>Burkholderiales</taxon>
        <taxon>Burkholderiaceae</taxon>
        <taxon>Caballeronia</taxon>
    </lineage>
</organism>